<dbReference type="RefSeq" id="WP_377570828.1">
    <property type="nucleotide sequence ID" value="NZ_JBHTMP010000018.1"/>
</dbReference>
<evidence type="ECO:0000256" key="3">
    <source>
        <dbReference type="ARBA" id="ARBA00022692"/>
    </source>
</evidence>
<keyword evidence="6" id="KW-1003">Cell membrane</keyword>
<keyword evidence="9" id="KW-1185">Reference proteome</keyword>
<evidence type="ECO:0000256" key="2">
    <source>
        <dbReference type="ARBA" id="ARBA00009142"/>
    </source>
</evidence>
<accession>A0ABW3YEW7</accession>
<feature type="region of interest" description="Disordered" evidence="7">
    <location>
        <begin position="288"/>
        <end position="354"/>
    </location>
</feature>
<feature type="transmembrane region" description="Helical" evidence="6">
    <location>
        <begin position="202"/>
        <end position="225"/>
    </location>
</feature>
<evidence type="ECO:0000256" key="6">
    <source>
        <dbReference type="RuleBase" id="RU363041"/>
    </source>
</evidence>
<comment type="caution">
    <text evidence="8">The sequence shown here is derived from an EMBL/GenBank/DDBJ whole genome shotgun (WGS) entry which is preliminary data.</text>
</comment>
<reference evidence="9" key="1">
    <citation type="journal article" date="2019" name="Int. J. Syst. Evol. Microbiol.">
        <title>The Global Catalogue of Microorganisms (GCM) 10K type strain sequencing project: providing services to taxonomists for standard genome sequencing and annotation.</title>
        <authorList>
            <consortium name="The Broad Institute Genomics Platform"/>
            <consortium name="The Broad Institute Genome Sequencing Center for Infectious Disease"/>
            <person name="Wu L."/>
            <person name="Ma J."/>
        </authorList>
    </citation>
    <scope>NUCLEOTIDE SEQUENCE [LARGE SCALE GENOMIC DNA]</scope>
    <source>
        <strain evidence="9">JCM 31037</strain>
    </source>
</reference>
<comment type="subcellular location">
    <subcellularLocation>
        <location evidence="6">Cell membrane</location>
        <topology evidence="6">Multi-pass membrane protein</topology>
    </subcellularLocation>
    <subcellularLocation>
        <location evidence="1">Membrane</location>
        <topology evidence="1">Multi-pass membrane protein</topology>
    </subcellularLocation>
</comment>
<feature type="transmembrane region" description="Helical" evidence="6">
    <location>
        <begin position="232"/>
        <end position="250"/>
    </location>
</feature>
<keyword evidence="4 6" id="KW-1133">Transmembrane helix</keyword>
<sequence>MRKLLILALVGLVAQLVDGALGMAYGLTSSTLLLISGVAPATASASVHLAEIGTTLAAGVSHWRFGNVDWRVVGRIALPGAIGAFAGATFLSSISTEVAAPWMAGILFLLGGYLLLRFARPLPTVTPNSRPLRSRFLAPLGLVAGFVDATGGGGWGPVATPSLMVSGRLEPRKVIGSVDTSEFLVAAAASIGFLLGLGTDGFLWATVVALLVGGLIAAPIAAWLVRVVPAQLLGAAIGGVIVLTNARTLMRGFELAGPVQTVGYLVLAAGWSTALVLAIRALRRPTTSGGSLAPGGPSSLAPGGPSSLAPGGSSDAAPDGSSDRVPVDVPRPVLAGQLRDELPGQRDIPVRGQR</sequence>
<evidence type="ECO:0000256" key="1">
    <source>
        <dbReference type="ARBA" id="ARBA00004141"/>
    </source>
</evidence>
<gene>
    <name evidence="8" type="ORF">ACFQ4H_13925</name>
</gene>
<dbReference type="EMBL" id="JBHTMP010000018">
    <property type="protein sequence ID" value="MFD1322191.1"/>
    <property type="molecule type" value="Genomic_DNA"/>
</dbReference>
<keyword evidence="3 6" id="KW-0812">Transmembrane</keyword>
<comment type="similarity">
    <text evidence="2 6">Belongs to the 4-toluene sulfonate uptake permease (TSUP) (TC 2.A.102) family.</text>
</comment>
<protein>
    <recommendedName>
        <fullName evidence="6">Probable membrane transporter protein</fullName>
    </recommendedName>
</protein>
<feature type="transmembrane region" description="Helical" evidence="6">
    <location>
        <begin position="98"/>
        <end position="116"/>
    </location>
</feature>
<feature type="compositionally biased region" description="Low complexity" evidence="7">
    <location>
        <begin position="288"/>
        <end position="320"/>
    </location>
</feature>
<feature type="transmembrane region" description="Helical" evidence="6">
    <location>
        <begin position="32"/>
        <end position="60"/>
    </location>
</feature>
<evidence type="ECO:0000313" key="8">
    <source>
        <dbReference type="EMBL" id="MFD1322191.1"/>
    </source>
</evidence>
<feature type="transmembrane region" description="Helical" evidence="6">
    <location>
        <begin position="136"/>
        <end position="156"/>
    </location>
</feature>
<organism evidence="8 9">
    <name type="scientific">Micromonospora sonneratiae</name>
    <dbReference type="NCBI Taxonomy" id="1184706"/>
    <lineage>
        <taxon>Bacteria</taxon>
        <taxon>Bacillati</taxon>
        <taxon>Actinomycetota</taxon>
        <taxon>Actinomycetes</taxon>
        <taxon>Micromonosporales</taxon>
        <taxon>Micromonosporaceae</taxon>
        <taxon>Micromonospora</taxon>
    </lineage>
</organism>
<dbReference type="PANTHER" id="PTHR43701:SF12">
    <property type="entry name" value="MEMBRANE TRANSPORTER PROTEIN YTNM-RELATED"/>
    <property type="match status" value="1"/>
</dbReference>
<dbReference type="PANTHER" id="PTHR43701">
    <property type="entry name" value="MEMBRANE TRANSPORTER PROTEIN MJ0441-RELATED"/>
    <property type="match status" value="1"/>
</dbReference>
<dbReference type="Pfam" id="PF01925">
    <property type="entry name" value="TauE"/>
    <property type="match status" value="1"/>
</dbReference>
<evidence type="ECO:0000313" key="9">
    <source>
        <dbReference type="Proteomes" id="UP001597260"/>
    </source>
</evidence>
<evidence type="ECO:0000256" key="5">
    <source>
        <dbReference type="ARBA" id="ARBA00023136"/>
    </source>
</evidence>
<dbReference type="InterPro" id="IPR051598">
    <property type="entry name" value="TSUP/Inactive_protease-like"/>
</dbReference>
<name>A0ABW3YEW7_9ACTN</name>
<evidence type="ECO:0000256" key="4">
    <source>
        <dbReference type="ARBA" id="ARBA00022989"/>
    </source>
</evidence>
<proteinExistence type="inferred from homology"/>
<feature type="transmembrane region" description="Helical" evidence="6">
    <location>
        <begin position="262"/>
        <end position="282"/>
    </location>
</feature>
<evidence type="ECO:0000256" key="7">
    <source>
        <dbReference type="SAM" id="MobiDB-lite"/>
    </source>
</evidence>
<dbReference type="InterPro" id="IPR002781">
    <property type="entry name" value="TM_pro_TauE-like"/>
</dbReference>
<feature type="transmembrane region" description="Helical" evidence="6">
    <location>
        <begin position="72"/>
        <end position="92"/>
    </location>
</feature>
<dbReference type="Proteomes" id="UP001597260">
    <property type="component" value="Unassembled WGS sequence"/>
</dbReference>
<keyword evidence="5 6" id="KW-0472">Membrane</keyword>